<dbReference type="CDD" id="cd04496">
    <property type="entry name" value="SSB_OBF"/>
    <property type="match status" value="1"/>
</dbReference>
<reference evidence="5" key="1">
    <citation type="submission" date="2022-10" db="EMBL/GenBank/DDBJ databases">
        <title>Genome sequence of Actinomyces israelii ATCC 10048.</title>
        <authorList>
            <person name="Watt R.M."/>
            <person name="Tong W.M."/>
        </authorList>
    </citation>
    <scope>NUCLEOTIDE SEQUENCE</scope>
    <source>
        <strain evidence="5">ATCC 10048</strain>
    </source>
</reference>
<dbReference type="InterPro" id="IPR012340">
    <property type="entry name" value="NA-bd_OB-fold"/>
</dbReference>
<dbReference type="PANTHER" id="PTHR10302">
    <property type="entry name" value="SINGLE-STRANDED DNA-BINDING PROTEIN"/>
    <property type="match status" value="1"/>
</dbReference>
<proteinExistence type="inferred from homology"/>
<evidence type="ECO:0000256" key="1">
    <source>
        <dbReference type="ARBA" id="ARBA00023125"/>
    </source>
</evidence>
<dbReference type="GO" id="GO:0003677">
    <property type="term" value="F:DNA binding"/>
    <property type="evidence" value="ECO:0007669"/>
    <property type="project" value="UniProtKB-KW"/>
</dbReference>
<evidence type="ECO:0000256" key="2">
    <source>
        <dbReference type="HAMAP-Rule" id="MF_00984"/>
    </source>
</evidence>
<feature type="compositionally biased region" description="Gly residues" evidence="4">
    <location>
        <begin position="123"/>
        <end position="138"/>
    </location>
</feature>
<dbReference type="PROSITE" id="PS50935">
    <property type="entry name" value="SSB"/>
    <property type="match status" value="1"/>
</dbReference>
<feature type="region of interest" description="Disordered" evidence="4">
    <location>
        <begin position="122"/>
        <end position="198"/>
    </location>
</feature>
<evidence type="ECO:0000256" key="4">
    <source>
        <dbReference type="SAM" id="MobiDB-lite"/>
    </source>
</evidence>
<comment type="caution">
    <text evidence="5">The sequence shown here is derived from an EMBL/GenBank/DDBJ whole genome shotgun (WGS) entry which is preliminary data.</text>
</comment>
<dbReference type="InterPro" id="IPR000424">
    <property type="entry name" value="Primosome_PriB/ssb"/>
</dbReference>
<dbReference type="RefSeq" id="WP_268917724.1">
    <property type="nucleotide sequence ID" value="NZ_JAPTMY010000020.1"/>
</dbReference>
<evidence type="ECO:0000256" key="3">
    <source>
        <dbReference type="RuleBase" id="RU000524"/>
    </source>
</evidence>
<dbReference type="Proteomes" id="UP001072034">
    <property type="component" value="Unassembled WGS sequence"/>
</dbReference>
<organism evidence="5 6">
    <name type="scientific">Actinomyces israelii</name>
    <dbReference type="NCBI Taxonomy" id="1659"/>
    <lineage>
        <taxon>Bacteria</taxon>
        <taxon>Bacillati</taxon>
        <taxon>Actinomycetota</taxon>
        <taxon>Actinomycetes</taxon>
        <taxon>Actinomycetales</taxon>
        <taxon>Actinomycetaceae</taxon>
        <taxon>Actinomyces</taxon>
    </lineage>
</organism>
<keyword evidence="1 2" id="KW-0238">DNA-binding</keyword>
<dbReference type="PANTHER" id="PTHR10302:SF27">
    <property type="entry name" value="SINGLE-STRANDED DNA-BINDING PROTEIN"/>
    <property type="match status" value="1"/>
</dbReference>
<comment type="caution">
    <text evidence="2">Lacks conserved residue(s) required for the propagation of feature annotation.</text>
</comment>
<comment type="subunit">
    <text evidence="2">Homotetramer.</text>
</comment>
<dbReference type="Gene3D" id="2.40.50.140">
    <property type="entry name" value="Nucleic acid-binding proteins"/>
    <property type="match status" value="1"/>
</dbReference>
<accession>A0ABT4I995</accession>
<evidence type="ECO:0000313" key="5">
    <source>
        <dbReference type="EMBL" id="MCZ0858317.1"/>
    </source>
</evidence>
<feature type="compositionally biased region" description="Gly residues" evidence="4">
    <location>
        <begin position="150"/>
        <end position="168"/>
    </location>
</feature>
<gene>
    <name evidence="5" type="ORF">OHJ16_09715</name>
</gene>
<feature type="compositionally biased region" description="Low complexity" evidence="4">
    <location>
        <begin position="139"/>
        <end position="149"/>
    </location>
</feature>
<dbReference type="NCBIfam" id="TIGR00621">
    <property type="entry name" value="ssb"/>
    <property type="match status" value="1"/>
</dbReference>
<evidence type="ECO:0000313" key="6">
    <source>
        <dbReference type="Proteomes" id="UP001072034"/>
    </source>
</evidence>
<dbReference type="SUPFAM" id="SSF50249">
    <property type="entry name" value="Nucleic acid-binding proteins"/>
    <property type="match status" value="1"/>
</dbReference>
<sequence>MAGETTITVIGNLTADPELRYTSSGIPVCSFRVASTPRVRNRQTGEWSDGDPLFLGCELWRDAAENAGESLKKGMRVIVQGNLSQRSYQTQSGEQRTVYELKNCEVGPSLFRARAQVTRNERGGGYGGGYQGGGGQGGYQQNQGAPSQGSSGGYNGGGQGGYGGGGGQQPTYNAPAGGASDDPWATGGATSFGDEPPF</sequence>
<keyword evidence="6" id="KW-1185">Reference proteome</keyword>
<dbReference type="InterPro" id="IPR011344">
    <property type="entry name" value="ssDNA-bd"/>
</dbReference>
<name>A0ABT4I995_9ACTO</name>
<dbReference type="Pfam" id="PF00436">
    <property type="entry name" value="SSB"/>
    <property type="match status" value="1"/>
</dbReference>
<protein>
    <recommendedName>
        <fullName evidence="2 3">Single-stranded DNA-binding protein</fullName>
        <shortName evidence="2">SSB</shortName>
    </recommendedName>
</protein>
<dbReference type="NCBIfam" id="NF005851">
    <property type="entry name" value="PRK07772.1"/>
    <property type="match status" value="1"/>
</dbReference>
<dbReference type="EMBL" id="JAPTMY010000020">
    <property type="protein sequence ID" value="MCZ0858317.1"/>
    <property type="molecule type" value="Genomic_DNA"/>
</dbReference>
<dbReference type="HAMAP" id="MF_00984">
    <property type="entry name" value="SSB"/>
    <property type="match status" value="1"/>
</dbReference>